<keyword evidence="5 6" id="KW-0413">Isomerase</keyword>
<evidence type="ECO:0000256" key="5">
    <source>
        <dbReference type="ARBA" id="ARBA00023235"/>
    </source>
</evidence>
<evidence type="ECO:0000256" key="6">
    <source>
        <dbReference type="PROSITE-ProRule" id="PRU01384"/>
    </source>
</evidence>
<dbReference type="Pfam" id="PF00521">
    <property type="entry name" value="DNA_topoisoIV"/>
    <property type="match status" value="1"/>
</dbReference>
<feature type="coiled-coil region" evidence="7">
    <location>
        <begin position="467"/>
        <end position="494"/>
    </location>
</feature>
<reference evidence="10 11" key="1">
    <citation type="submission" date="2019-04" db="EMBL/GenBank/DDBJ databases">
        <authorList>
            <person name="Van Vliet M D."/>
        </authorList>
    </citation>
    <scope>NUCLEOTIDE SEQUENCE [LARGE SCALE GENOMIC DNA]</scope>
    <source>
        <strain evidence="10 11">F21</strain>
    </source>
</reference>
<keyword evidence="4 6" id="KW-0238">DNA-binding</keyword>
<dbReference type="GO" id="GO:0003918">
    <property type="term" value="F:DNA topoisomerase type II (double strand cut, ATP-hydrolyzing) activity"/>
    <property type="evidence" value="ECO:0007669"/>
    <property type="project" value="UniProtKB-EC"/>
</dbReference>
<dbReference type="GO" id="GO:0003677">
    <property type="term" value="F:DNA binding"/>
    <property type="evidence" value="ECO:0007669"/>
    <property type="project" value="UniProtKB-UniRule"/>
</dbReference>
<proteinExistence type="inferred from homology"/>
<evidence type="ECO:0000259" key="9">
    <source>
        <dbReference type="PROSITE" id="PS52040"/>
    </source>
</evidence>
<dbReference type="InterPro" id="IPR002205">
    <property type="entry name" value="Topo_IIA_dom_A"/>
</dbReference>
<dbReference type="Proteomes" id="UP000346198">
    <property type="component" value="Unassembled WGS sequence"/>
</dbReference>
<evidence type="ECO:0000256" key="4">
    <source>
        <dbReference type="ARBA" id="ARBA00023125"/>
    </source>
</evidence>
<dbReference type="InterPro" id="IPR050220">
    <property type="entry name" value="Type_II_DNA_Topoisomerases"/>
</dbReference>
<keyword evidence="7" id="KW-0175">Coiled coil</keyword>
<evidence type="ECO:0000256" key="8">
    <source>
        <dbReference type="SAM" id="MobiDB-lite"/>
    </source>
</evidence>
<name>A0A6C2UPE4_9BACT</name>
<dbReference type="Gene3D" id="3.30.1360.40">
    <property type="match status" value="1"/>
</dbReference>
<feature type="compositionally biased region" description="Basic and acidic residues" evidence="8">
    <location>
        <begin position="1"/>
        <end position="14"/>
    </location>
</feature>
<keyword evidence="3 6" id="KW-0799">Topoisomerase</keyword>
<dbReference type="GO" id="GO:0005737">
    <property type="term" value="C:cytoplasm"/>
    <property type="evidence" value="ECO:0007669"/>
    <property type="project" value="TreeGrafter"/>
</dbReference>
<evidence type="ECO:0000313" key="10">
    <source>
        <dbReference type="EMBL" id="VGO21141.1"/>
    </source>
</evidence>
<dbReference type="SUPFAM" id="SSF56719">
    <property type="entry name" value="Type II DNA topoisomerase"/>
    <property type="match status" value="1"/>
</dbReference>
<dbReference type="PROSITE" id="PS52040">
    <property type="entry name" value="TOPO_IIA"/>
    <property type="match status" value="1"/>
</dbReference>
<keyword evidence="11" id="KW-1185">Reference proteome</keyword>
<dbReference type="InterPro" id="IPR013757">
    <property type="entry name" value="Topo_IIA_A_a_sf"/>
</dbReference>
<comment type="similarity">
    <text evidence="2">Belongs to the type II topoisomerase GyrA/ParC subunit family.</text>
</comment>
<evidence type="ECO:0000256" key="3">
    <source>
        <dbReference type="ARBA" id="ARBA00023029"/>
    </source>
</evidence>
<sequence length="707" mass="80560">MTNKKKDEELHLFEDEATDAPKAAEADSAVEEEACGGDELPPVEEGPRKFDPLHTEHGPLNHMIRSNFLEYATYVICDRAIPALEDGLKPVQRRIMHALKEKDDGRFVKVANIVGHTMQYHPHGDASIADALVTLANKRYLIEGQGNYGNLFTGDRAAASRYIECRLTELARKELFNKELTEWISSYDGRNKEPVSLPCKLPLMLMLGADGIAVGLSTCILPHNFIELLEAQIEILREKKRTPVELNLLPDFQTGGLMDVSDYNKGNGKVKLRAKIEMRKNNRLVITEVPHGTNTESLTSSIEDAVKKKKVAVRAIDDFTAEKVEIELTLSPGASQEQVIQALYAFTKCETSVSSRLICLRESRPVEMTIDEVLRENTAQLLRILEGELELRKAKLLDDFHSKTLVQIFVENRIYKKIEQCKTYEAVYKAIYKGLEPFKGQLRRAIVDEDIEMLLGVRIKRISLFDIEKNRKDIEDILAELAEVEKNLKALNGYAIRYIKRLIKEYKSQYPRRTESACFKEIEVRELTATELQIKRDENGYIGTNVKGETLLECSSLDKLLVIWSDGKYKVMPPPEKLFVDDGLERCEIFDRDKPFTAVYTDSRITYMKRFKMGGAIMNREYFLTLGEKSKLQLLIDGTPEGIYVKYRPAKGQRIHQQRFTPSDIAIKGVKSRGNRMTTKSIKYIGDEPGRWWDHDDEGAMPDGVLL</sequence>
<evidence type="ECO:0000313" key="11">
    <source>
        <dbReference type="Proteomes" id="UP000346198"/>
    </source>
</evidence>
<feature type="region of interest" description="Disordered" evidence="8">
    <location>
        <begin position="1"/>
        <end position="57"/>
    </location>
</feature>
<dbReference type="RefSeq" id="WP_136062626.1">
    <property type="nucleotide sequence ID" value="NZ_CAAHFH010000002.1"/>
</dbReference>
<gene>
    <name evidence="10" type="primary">gyrA_1</name>
    <name evidence="10" type="ORF">SCARR_03212</name>
</gene>
<feature type="domain" description="Topo IIA-type catalytic" evidence="9">
    <location>
        <begin position="81"/>
        <end position="532"/>
    </location>
</feature>
<dbReference type="InterPro" id="IPR013760">
    <property type="entry name" value="Topo_IIA-like_dom_sf"/>
</dbReference>
<dbReference type="Gene3D" id="3.90.199.10">
    <property type="entry name" value="Topoisomerase II, domain 5"/>
    <property type="match status" value="1"/>
</dbReference>
<dbReference type="NCBIfam" id="NF007209">
    <property type="entry name" value="PRK09631.1"/>
    <property type="match status" value="1"/>
</dbReference>
<dbReference type="EMBL" id="CAAHFH010000002">
    <property type="protein sequence ID" value="VGO21141.1"/>
    <property type="molecule type" value="Genomic_DNA"/>
</dbReference>
<accession>A0A6C2UPE4</accession>
<dbReference type="GO" id="GO:0006265">
    <property type="term" value="P:DNA topological change"/>
    <property type="evidence" value="ECO:0007669"/>
    <property type="project" value="UniProtKB-UniRule"/>
</dbReference>
<evidence type="ECO:0000256" key="1">
    <source>
        <dbReference type="ARBA" id="ARBA00000185"/>
    </source>
</evidence>
<dbReference type="PANTHER" id="PTHR43493">
    <property type="entry name" value="DNA GYRASE/TOPOISOMERASE SUBUNIT A"/>
    <property type="match status" value="1"/>
</dbReference>
<dbReference type="GO" id="GO:0009330">
    <property type="term" value="C:DNA topoisomerase type II (double strand cut, ATP-hydrolyzing) complex"/>
    <property type="evidence" value="ECO:0007669"/>
    <property type="project" value="TreeGrafter"/>
</dbReference>
<evidence type="ECO:0000256" key="7">
    <source>
        <dbReference type="SAM" id="Coils"/>
    </source>
</evidence>
<dbReference type="Gene3D" id="1.10.268.10">
    <property type="entry name" value="Topoisomerase, domain 3"/>
    <property type="match status" value="1"/>
</dbReference>
<feature type="compositionally biased region" description="Basic and acidic residues" evidence="8">
    <location>
        <begin position="45"/>
        <end position="57"/>
    </location>
</feature>
<dbReference type="AlphaFoldDB" id="A0A6C2UPE4"/>
<protein>
    <submittedName>
        <fullName evidence="10">DNA gyrase subunit A</fullName>
    </submittedName>
</protein>
<organism evidence="10 11">
    <name type="scientific">Pontiella sulfatireligans</name>
    <dbReference type="NCBI Taxonomy" id="2750658"/>
    <lineage>
        <taxon>Bacteria</taxon>
        <taxon>Pseudomonadati</taxon>
        <taxon>Kiritimatiellota</taxon>
        <taxon>Kiritimatiellia</taxon>
        <taxon>Kiritimatiellales</taxon>
        <taxon>Pontiellaceae</taxon>
        <taxon>Pontiella</taxon>
    </lineage>
</organism>
<dbReference type="InterPro" id="IPR013758">
    <property type="entry name" value="Topo_IIA_A/C_ab"/>
</dbReference>
<comment type="catalytic activity">
    <reaction evidence="1 6">
        <text>ATP-dependent breakage, passage and rejoining of double-stranded DNA.</text>
        <dbReference type="EC" id="5.6.2.2"/>
    </reaction>
</comment>
<evidence type="ECO:0000256" key="2">
    <source>
        <dbReference type="ARBA" id="ARBA00008263"/>
    </source>
</evidence>
<dbReference type="GO" id="GO:0005524">
    <property type="term" value="F:ATP binding"/>
    <property type="evidence" value="ECO:0007669"/>
    <property type="project" value="InterPro"/>
</dbReference>
<dbReference type="SMART" id="SM00434">
    <property type="entry name" value="TOP4c"/>
    <property type="match status" value="1"/>
</dbReference>
<dbReference type="PANTHER" id="PTHR43493:SF5">
    <property type="entry name" value="DNA GYRASE SUBUNIT A, CHLOROPLASTIC_MITOCHONDRIAL"/>
    <property type="match status" value="1"/>
</dbReference>
<feature type="active site" description="O-(5'-phospho-DNA)-tyrosine intermediate" evidence="6">
    <location>
        <position position="162"/>
    </location>
</feature>